<dbReference type="InterPro" id="IPR002763">
    <property type="entry name" value="DUF72"/>
</dbReference>
<dbReference type="Pfam" id="PF01904">
    <property type="entry name" value="DUF72"/>
    <property type="match status" value="1"/>
</dbReference>
<dbReference type="InterPro" id="IPR036520">
    <property type="entry name" value="UPF0759_sf"/>
</dbReference>
<dbReference type="Proteomes" id="UP001597104">
    <property type="component" value="Unassembled WGS sequence"/>
</dbReference>
<evidence type="ECO:0000313" key="1">
    <source>
        <dbReference type="EMBL" id="MFD0897201.1"/>
    </source>
</evidence>
<comment type="caution">
    <text evidence="1">The sequence shown here is derived from an EMBL/GenBank/DDBJ whole genome shotgun (WGS) entry which is preliminary data.</text>
</comment>
<dbReference type="Gene3D" id="3.20.20.410">
    <property type="entry name" value="Protein of unknown function UPF0759"/>
    <property type="match status" value="1"/>
</dbReference>
<name>A0ABW3EBW4_9LACO</name>
<evidence type="ECO:0000313" key="2">
    <source>
        <dbReference type="Proteomes" id="UP001597104"/>
    </source>
</evidence>
<keyword evidence="2" id="KW-1185">Reference proteome</keyword>
<protein>
    <submittedName>
        <fullName evidence="1">DUF72 domain-containing protein</fullName>
    </submittedName>
</protein>
<proteinExistence type="predicted"/>
<reference evidence="2" key="1">
    <citation type="journal article" date="2019" name="Int. J. Syst. Evol. Microbiol.">
        <title>The Global Catalogue of Microorganisms (GCM) 10K type strain sequencing project: providing services to taxonomists for standard genome sequencing and annotation.</title>
        <authorList>
            <consortium name="The Broad Institute Genomics Platform"/>
            <consortium name="The Broad Institute Genome Sequencing Center for Infectious Disease"/>
            <person name="Wu L."/>
            <person name="Ma J."/>
        </authorList>
    </citation>
    <scope>NUCLEOTIDE SEQUENCE [LARGE SCALE GENOMIC DNA]</scope>
    <source>
        <strain evidence="2">CCM 8925</strain>
    </source>
</reference>
<dbReference type="PANTHER" id="PTHR30348:SF13">
    <property type="entry name" value="UPF0759 PROTEIN YUNF"/>
    <property type="match status" value="1"/>
</dbReference>
<dbReference type="SUPFAM" id="SSF117396">
    <property type="entry name" value="TM1631-like"/>
    <property type="match status" value="1"/>
</dbReference>
<dbReference type="RefSeq" id="WP_137637653.1">
    <property type="nucleotide sequence ID" value="NZ_BJDN01000011.1"/>
</dbReference>
<gene>
    <name evidence="1" type="ORF">ACFQZ7_05545</name>
</gene>
<accession>A0ABW3EBW4</accession>
<dbReference type="EMBL" id="JBHTIO010000028">
    <property type="protein sequence ID" value="MFD0897201.1"/>
    <property type="molecule type" value="Genomic_DNA"/>
</dbReference>
<dbReference type="PANTHER" id="PTHR30348">
    <property type="entry name" value="UNCHARACTERIZED PROTEIN YECE"/>
    <property type="match status" value="1"/>
</dbReference>
<sequence length="280" mass="31793">MITLGLTTWSEHGSLLHEGRERKLTLSEYSQFLPCVELDTPFYGIPRLSSFEKWAAATPANFQFIVKANQIMTRHRGPETAGALSEEEVFAHFKQNSAPLVAAGKLKTILLQFPPFFGVTTENVNYLQKVRTYLGTLPAAVEFRNQVWYQEEFRQQMLGLLRRLNFSHVIVDEPQTPTGSAPYFPVATNQLAILRLHGRNFAGWANQGKDWRSQRTLWRYSQSELRSFVPDIQRLTRETQEVCVIFNNNSGGDAADNALALQKLLGLEFTGLAPQQIDLF</sequence>
<organism evidence="1 2">
    <name type="scientific">Loigolactobacillus binensis</name>
    <dbReference type="NCBI Taxonomy" id="2559922"/>
    <lineage>
        <taxon>Bacteria</taxon>
        <taxon>Bacillati</taxon>
        <taxon>Bacillota</taxon>
        <taxon>Bacilli</taxon>
        <taxon>Lactobacillales</taxon>
        <taxon>Lactobacillaceae</taxon>
        <taxon>Loigolactobacillus</taxon>
    </lineage>
</organism>